<organism evidence="2 3">
    <name type="scientific">Plasmodium gaboni</name>
    <dbReference type="NCBI Taxonomy" id="647221"/>
    <lineage>
        <taxon>Eukaryota</taxon>
        <taxon>Sar</taxon>
        <taxon>Alveolata</taxon>
        <taxon>Apicomplexa</taxon>
        <taxon>Aconoidasida</taxon>
        <taxon>Haemosporida</taxon>
        <taxon>Plasmodiidae</taxon>
        <taxon>Plasmodium</taxon>
        <taxon>Plasmodium (Laverania)</taxon>
    </lineage>
</organism>
<evidence type="ECO:0000256" key="1">
    <source>
        <dbReference type="SAM" id="MobiDB-lite"/>
    </source>
</evidence>
<proteinExistence type="predicted"/>
<comment type="caution">
    <text evidence="2">The sequence shown here is derived from an EMBL/GenBank/DDBJ whole genome shotgun (WGS) entry which is preliminary data.</text>
</comment>
<protein>
    <submittedName>
        <fullName evidence="2">Merozoite surface protein 6</fullName>
    </submittedName>
</protein>
<sequence>SDINAQNLISNEHKKNNEAKKTSENIVKTLIELFHEKNEIDSIINNLVQEMVQLFSNN</sequence>
<feature type="compositionally biased region" description="Basic and acidic residues" evidence="1">
    <location>
        <begin position="11"/>
        <end position="21"/>
    </location>
</feature>
<name>A0A151L3Q3_9APIC</name>
<evidence type="ECO:0000313" key="3">
    <source>
        <dbReference type="Proteomes" id="UP000076004"/>
    </source>
</evidence>
<feature type="non-terminal residue" evidence="2">
    <location>
        <position position="1"/>
    </location>
</feature>
<feature type="compositionally biased region" description="Polar residues" evidence="1">
    <location>
        <begin position="1"/>
        <end position="10"/>
    </location>
</feature>
<dbReference type="VEuPathDB" id="PlasmoDB:PGSY75_0012000B"/>
<dbReference type="RefSeq" id="XP_018638959.1">
    <property type="nucleotide sequence ID" value="XM_018783258.1"/>
</dbReference>
<feature type="region of interest" description="Disordered" evidence="1">
    <location>
        <begin position="1"/>
        <end position="21"/>
    </location>
</feature>
<dbReference type="Pfam" id="PF07133">
    <property type="entry name" value="Merozoite_SPAM"/>
    <property type="match status" value="1"/>
</dbReference>
<dbReference type="GeneID" id="29773828"/>
<dbReference type="VEuPathDB" id="PlasmoDB:PGABG01_1033500"/>
<dbReference type="EMBL" id="LVLB01000146">
    <property type="protein sequence ID" value="KYN93477.1"/>
    <property type="molecule type" value="Genomic_DNA"/>
</dbReference>
<dbReference type="Proteomes" id="UP000076004">
    <property type="component" value="Unassembled WGS sequence"/>
</dbReference>
<dbReference type="InterPro" id="IPR010784">
    <property type="entry name" value="Merozoite_SPAM"/>
</dbReference>
<keyword evidence="2" id="KW-0477">Merozoite</keyword>
<accession>A0A151L3Q3</accession>
<reference evidence="2 3" key="1">
    <citation type="journal article" date="2016" name="Nat. Commun.">
        <title>Genomes of cryptic chimpanzee Plasmodium species reveal key evolutionary events leading to human malaria.</title>
        <authorList>
            <person name="Sundararaman S.A."/>
            <person name="Plenderleith L.J."/>
            <person name="Liu W."/>
            <person name="Loy D.E."/>
            <person name="Learn G.H."/>
            <person name="Li Y."/>
            <person name="Shaw K.S."/>
            <person name="Ayouba A."/>
            <person name="Peeters M."/>
            <person name="Speede S."/>
            <person name="Shaw G.M."/>
            <person name="Bushman F.D."/>
            <person name="Brisson D."/>
            <person name="Rayner J.C."/>
            <person name="Sharp P.M."/>
            <person name="Hahn B.H."/>
        </authorList>
    </citation>
    <scope>NUCLEOTIDE SEQUENCE [LARGE SCALE GENOMIC DNA]</scope>
    <source>
        <strain evidence="2 3">SY75</strain>
    </source>
</reference>
<dbReference type="AlphaFoldDB" id="A0A151L3Q3"/>
<evidence type="ECO:0000313" key="2">
    <source>
        <dbReference type="EMBL" id="KYN93477.1"/>
    </source>
</evidence>
<dbReference type="KEGG" id="pgab:PGSY75_0012000B"/>
<gene>
    <name evidence="2" type="ORF">PGSY75_0012000B</name>
</gene>